<reference evidence="1" key="1">
    <citation type="submission" date="2014-12" db="EMBL/GenBank/DDBJ databases">
        <title>Insight into the proteome of Arion vulgaris.</title>
        <authorList>
            <person name="Aradska J."/>
            <person name="Bulat T."/>
            <person name="Smidak R."/>
            <person name="Sarate P."/>
            <person name="Gangsoo J."/>
            <person name="Sialana F."/>
            <person name="Bilban M."/>
            <person name="Lubec G."/>
        </authorList>
    </citation>
    <scope>NUCLEOTIDE SEQUENCE</scope>
    <source>
        <tissue evidence="1">Skin</tissue>
    </source>
</reference>
<proteinExistence type="predicted"/>
<protein>
    <submittedName>
        <fullName evidence="1">Uncharacterized protein</fullName>
    </submittedName>
</protein>
<name>A0A0B7AM07_9EUPU</name>
<dbReference type="EMBL" id="HACG01035018">
    <property type="protein sequence ID" value="CEK81883.1"/>
    <property type="molecule type" value="Transcribed_RNA"/>
</dbReference>
<gene>
    <name evidence="1" type="primary">ORF128450</name>
</gene>
<feature type="non-terminal residue" evidence="1">
    <location>
        <position position="63"/>
    </location>
</feature>
<evidence type="ECO:0000313" key="1">
    <source>
        <dbReference type="EMBL" id="CEK81883.1"/>
    </source>
</evidence>
<organism evidence="1">
    <name type="scientific">Arion vulgaris</name>
    <dbReference type="NCBI Taxonomy" id="1028688"/>
    <lineage>
        <taxon>Eukaryota</taxon>
        <taxon>Metazoa</taxon>
        <taxon>Spiralia</taxon>
        <taxon>Lophotrochozoa</taxon>
        <taxon>Mollusca</taxon>
        <taxon>Gastropoda</taxon>
        <taxon>Heterobranchia</taxon>
        <taxon>Euthyneura</taxon>
        <taxon>Panpulmonata</taxon>
        <taxon>Eupulmonata</taxon>
        <taxon>Stylommatophora</taxon>
        <taxon>Helicina</taxon>
        <taxon>Arionoidea</taxon>
        <taxon>Arionidae</taxon>
        <taxon>Arion</taxon>
    </lineage>
</organism>
<accession>A0A0B7AM07</accession>
<sequence>MRKWKYCGHTKRHKGLEKITMKGDIPAKRRRGRPRRRWLKDANRDLNIKAPVAYERYKFRRTG</sequence>
<dbReference type="AlphaFoldDB" id="A0A0B7AM07"/>